<reference evidence="1 2" key="1">
    <citation type="journal article" date="2022" name="DNA Res.">
        <title>Chromosomal-level genome assembly of the orchid tree Bauhinia variegata (Leguminosae; Cercidoideae) supports the allotetraploid origin hypothesis of Bauhinia.</title>
        <authorList>
            <person name="Zhong Y."/>
            <person name="Chen Y."/>
            <person name="Zheng D."/>
            <person name="Pang J."/>
            <person name="Liu Y."/>
            <person name="Luo S."/>
            <person name="Meng S."/>
            <person name="Qian L."/>
            <person name="Wei D."/>
            <person name="Dai S."/>
            <person name="Zhou R."/>
        </authorList>
    </citation>
    <scope>NUCLEOTIDE SEQUENCE [LARGE SCALE GENOMIC DNA]</scope>
    <source>
        <strain evidence="1">BV-YZ2020</strain>
    </source>
</reference>
<evidence type="ECO:0000313" key="2">
    <source>
        <dbReference type="Proteomes" id="UP000828941"/>
    </source>
</evidence>
<gene>
    <name evidence="1" type="ORF">L6164_024901</name>
</gene>
<evidence type="ECO:0000313" key="1">
    <source>
        <dbReference type="EMBL" id="KAI4316984.1"/>
    </source>
</evidence>
<comment type="caution">
    <text evidence="1">The sequence shown here is derived from an EMBL/GenBank/DDBJ whole genome shotgun (WGS) entry which is preliminary data.</text>
</comment>
<protein>
    <submittedName>
        <fullName evidence="1">Uncharacterized protein</fullName>
    </submittedName>
</protein>
<sequence length="198" mass="22298">MAATAIKPNGVALSVGPFHLRGYEAFSKTWSWSFLFQKEESFDVNTKMNFTPLDVEAFTAGKVLAALAETMKKEPVLLHLGAEAFMSVLRLARASTGKQKIIKFESYYHVCADTFLIKADGGAQEYFGLTPDFTVELVQGILMLQNVTQLLDSTGERWRKLLRLCLFILPVTKLLILQLSHLHVRKGTRVRHSLLPER</sequence>
<dbReference type="EMBL" id="CM039435">
    <property type="protein sequence ID" value="KAI4316984.1"/>
    <property type="molecule type" value="Genomic_DNA"/>
</dbReference>
<keyword evidence="2" id="KW-1185">Reference proteome</keyword>
<proteinExistence type="predicted"/>
<accession>A0ACB9M0K7</accession>
<organism evidence="1 2">
    <name type="scientific">Bauhinia variegata</name>
    <name type="common">Purple orchid tree</name>
    <name type="synonym">Phanera variegata</name>
    <dbReference type="NCBI Taxonomy" id="167791"/>
    <lineage>
        <taxon>Eukaryota</taxon>
        <taxon>Viridiplantae</taxon>
        <taxon>Streptophyta</taxon>
        <taxon>Embryophyta</taxon>
        <taxon>Tracheophyta</taxon>
        <taxon>Spermatophyta</taxon>
        <taxon>Magnoliopsida</taxon>
        <taxon>eudicotyledons</taxon>
        <taxon>Gunneridae</taxon>
        <taxon>Pentapetalae</taxon>
        <taxon>rosids</taxon>
        <taxon>fabids</taxon>
        <taxon>Fabales</taxon>
        <taxon>Fabaceae</taxon>
        <taxon>Cercidoideae</taxon>
        <taxon>Cercideae</taxon>
        <taxon>Bauhiniinae</taxon>
        <taxon>Bauhinia</taxon>
    </lineage>
</organism>
<dbReference type="Proteomes" id="UP000828941">
    <property type="component" value="Chromosome 10"/>
</dbReference>
<name>A0ACB9M0K7_BAUVA</name>